<evidence type="ECO:0000256" key="1">
    <source>
        <dbReference type="SAM" id="MobiDB-lite"/>
    </source>
</evidence>
<accession>A0A852TLD9</accession>
<keyword evidence="2" id="KW-0732">Signal</keyword>
<name>A0A852TLD9_9ACTN</name>
<feature type="chain" id="PRO_5032737330" description="Pyrroloquinoline-quinone binding quinoprotein" evidence="2">
    <location>
        <begin position="23"/>
        <end position="485"/>
    </location>
</feature>
<sequence>MRTWRAPLVPATAFGLLLGAVACTGDPPPEPPEESPRPIPTAYSGEAPPGLAGDPVRFLHGPEAGGPDIVDDPMGVRIQGLGDAFLISSNSEERHLLQDAASGEALWEGDRHVGRFTSDGDGTAVFELSEGSAHTVVDDTGEEVWSGSDPREVYVNGWVVRRPEGWSADEPHGEFTVSDPGGGTAWSYAFDRPEPQEEPEEGEESEESEEADAEADPDPDRMGAPVGARGDVVLLDDGAGLLQARDAGADGELLWSTTGDDLGVAGDGAVSRPQPRPVGFYELPLGEEERDEEQEEAESGDGGTASPSPAEESLRKTVLVRWGLPEDPSTLSLHDLRSGEVLWSLAEPGANPGDAFAAALVPGTVHDAATHTLLLPQGSGTTPMIAVDLVAGEIRWRFDDDTERAISPSFALDGYVYGDSRGVDGDSQVVLEAGTKDVVSDDPAGYVEARTADGHAMVVQDRQRFVFAPENPPTPAPTSTPSPSG</sequence>
<evidence type="ECO:0008006" key="5">
    <source>
        <dbReference type="Google" id="ProtNLM"/>
    </source>
</evidence>
<dbReference type="AlphaFoldDB" id="A0A852TLD9"/>
<dbReference type="EMBL" id="JACCCC010000001">
    <property type="protein sequence ID" value="NYE45046.1"/>
    <property type="molecule type" value="Genomic_DNA"/>
</dbReference>
<evidence type="ECO:0000256" key="2">
    <source>
        <dbReference type="SAM" id="SignalP"/>
    </source>
</evidence>
<dbReference type="InterPro" id="IPR011047">
    <property type="entry name" value="Quinoprotein_ADH-like_sf"/>
</dbReference>
<reference evidence="3 4" key="1">
    <citation type="submission" date="2020-07" db="EMBL/GenBank/DDBJ databases">
        <title>Sequencing the genomes of 1000 actinobacteria strains.</title>
        <authorList>
            <person name="Klenk H.-P."/>
        </authorList>
    </citation>
    <scope>NUCLEOTIDE SEQUENCE [LARGE SCALE GENOMIC DNA]</scope>
    <source>
        <strain evidence="3 4">CXB654</strain>
    </source>
</reference>
<comment type="caution">
    <text evidence="3">The sequence shown here is derived from an EMBL/GenBank/DDBJ whole genome shotgun (WGS) entry which is preliminary data.</text>
</comment>
<dbReference type="RefSeq" id="WP_179641340.1">
    <property type="nucleotide sequence ID" value="NZ_BAAAYY010000005.1"/>
</dbReference>
<feature type="region of interest" description="Disordered" evidence="1">
    <location>
        <begin position="164"/>
        <end position="229"/>
    </location>
</feature>
<feature type="compositionally biased region" description="Acidic residues" evidence="1">
    <location>
        <begin position="196"/>
        <end position="217"/>
    </location>
</feature>
<protein>
    <recommendedName>
        <fullName evidence="5">Pyrroloquinoline-quinone binding quinoprotein</fullName>
    </recommendedName>
</protein>
<dbReference type="PROSITE" id="PS51257">
    <property type="entry name" value="PROKAR_LIPOPROTEIN"/>
    <property type="match status" value="1"/>
</dbReference>
<keyword evidence="4" id="KW-1185">Reference proteome</keyword>
<dbReference type="Proteomes" id="UP000589036">
    <property type="component" value="Unassembled WGS sequence"/>
</dbReference>
<feature type="compositionally biased region" description="Acidic residues" evidence="1">
    <location>
        <begin position="285"/>
        <end position="299"/>
    </location>
</feature>
<dbReference type="Gene3D" id="2.130.10.10">
    <property type="entry name" value="YVTN repeat-like/Quinoprotein amine dehydrogenase"/>
    <property type="match status" value="1"/>
</dbReference>
<dbReference type="SUPFAM" id="SSF50998">
    <property type="entry name" value="Quinoprotein alcohol dehydrogenase-like"/>
    <property type="match status" value="1"/>
</dbReference>
<feature type="signal peptide" evidence="2">
    <location>
        <begin position="1"/>
        <end position="22"/>
    </location>
</feature>
<feature type="region of interest" description="Disordered" evidence="1">
    <location>
        <begin position="283"/>
        <end position="314"/>
    </location>
</feature>
<proteinExistence type="predicted"/>
<dbReference type="InterPro" id="IPR015943">
    <property type="entry name" value="WD40/YVTN_repeat-like_dom_sf"/>
</dbReference>
<gene>
    <name evidence="3" type="ORF">HDA32_000166</name>
</gene>
<feature type="region of interest" description="Disordered" evidence="1">
    <location>
        <begin position="22"/>
        <end position="68"/>
    </location>
</feature>
<evidence type="ECO:0000313" key="3">
    <source>
        <dbReference type="EMBL" id="NYE45046.1"/>
    </source>
</evidence>
<evidence type="ECO:0000313" key="4">
    <source>
        <dbReference type="Proteomes" id="UP000589036"/>
    </source>
</evidence>
<feature type="compositionally biased region" description="Basic and acidic residues" evidence="1">
    <location>
        <begin position="164"/>
        <end position="173"/>
    </location>
</feature>
<organism evidence="3 4">
    <name type="scientific">Spinactinospora alkalitolerans</name>
    <dbReference type="NCBI Taxonomy" id="687207"/>
    <lineage>
        <taxon>Bacteria</taxon>
        <taxon>Bacillati</taxon>
        <taxon>Actinomycetota</taxon>
        <taxon>Actinomycetes</taxon>
        <taxon>Streptosporangiales</taxon>
        <taxon>Nocardiopsidaceae</taxon>
        <taxon>Spinactinospora</taxon>
    </lineage>
</organism>